<dbReference type="Proteomes" id="UP000035009">
    <property type="component" value="Unassembled WGS sequence"/>
</dbReference>
<sequence length="159" mass="17347">MINEREWTQARLVTRRAVRSCLHCSIASVNADGSAHVTPIGSLLLGSLGRGIYFDVFNARLSANVDRCPDVTILAVDSGPMLWSRALMRGRFSRPPGIRLVGAVGPQRSSSPDEIARFHRTVGPLLRTKGGAAAWASLTRVRDVRVDRIETIRMGSLTP</sequence>
<evidence type="ECO:0008006" key="3">
    <source>
        <dbReference type="Google" id="ProtNLM"/>
    </source>
</evidence>
<gene>
    <name evidence="1" type="ORF">GM1_032_00180</name>
</gene>
<dbReference type="Gene3D" id="2.30.110.10">
    <property type="entry name" value="Electron Transport, Fmn-binding Protein, Chain A"/>
    <property type="match status" value="1"/>
</dbReference>
<reference evidence="1 2" key="1">
    <citation type="submission" date="2013-02" db="EMBL/GenBank/DDBJ databases">
        <title>Whole genome shotgun sequence of Gordonia malaquae NBRC 108250.</title>
        <authorList>
            <person name="Yoshida I."/>
            <person name="Hosoyama A."/>
            <person name="Tsuchikane K."/>
            <person name="Ando Y."/>
            <person name="Baba S."/>
            <person name="Ohji S."/>
            <person name="Hamada M."/>
            <person name="Tamura T."/>
            <person name="Yamazoe A."/>
            <person name="Yamazaki S."/>
            <person name="Fujita N."/>
        </authorList>
    </citation>
    <scope>NUCLEOTIDE SEQUENCE [LARGE SCALE GENOMIC DNA]</scope>
    <source>
        <strain evidence="1 2">NBRC 108250</strain>
    </source>
</reference>
<evidence type="ECO:0000313" key="1">
    <source>
        <dbReference type="EMBL" id="GAC81318.1"/>
    </source>
</evidence>
<dbReference type="eggNOG" id="COG3576">
    <property type="taxonomic scope" value="Bacteria"/>
</dbReference>
<evidence type="ECO:0000313" key="2">
    <source>
        <dbReference type="Proteomes" id="UP000035009"/>
    </source>
</evidence>
<dbReference type="SUPFAM" id="SSF50475">
    <property type="entry name" value="FMN-binding split barrel"/>
    <property type="match status" value="1"/>
</dbReference>
<proteinExistence type="predicted"/>
<dbReference type="EMBL" id="BAOP01000032">
    <property type="protein sequence ID" value="GAC81318.1"/>
    <property type="molecule type" value="Genomic_DNA"/>
</dbReference>
<comment type="caution">
    <text evidence="1">The sequence shown here is derived from an EMBL/GenBank/DDBJ whole genome shotgun (WGS) entry which is preliminary data.</text>
</comment>
<dbReference type="AlphaFoldDB" id="M3VC34"/>
<dbReference type="InterPro" id="IPR012349">
    <property type="entry name" value="Split_barrel_FMN-bd"/>
</dbReference>
<dbReference type="STRING" id="410332.SAMN04488550_1233"/>
<organism evidence="1 2">
    <name type="scientific">Gordonia malaquae NBRC 108250</name>
    <dbReference type="NCBI Taxonomy" id="1223542"/>
    <lineage>
        <taxon>Bacteria</taxon>
        <taxon>Bacillati</taxon>
        <taxon>Actinomycetota</taxon>
        <taxon>Actinomycetes</taxon>
        <taxon>Mycobacteriales</taxon>
        <taxon>Gordoniaceae</taxon>
        <taxon>Gordonia</taxon>
    </lineage>
</organism>
<dbReference type="RefSeq" id="WP_008380977.1">
    <property type="nucleotide sequence ID" value="NZ_BAOP01000032.1"/>
</dbReference>
<dbReference type="OrthoDB" id="1161330at2"/>
<keyword evidence="2" id="KW-1185">Reference proteome</keyword>
<name>M3VC34_GORML</name>
<accession>M3VC34</accession>
<protein>
    <recommendedName>
        <fullName evidence="3">Pyridoxamine 5'-phosphate oxidase putative domain-containing protein</fullName>
    </recommendedName>
</protein>